<evidence type="ECO:0000313" key="2">
    <source>
        <dbReference type="EMBL" id="QSW98814.1"/>
    </source>
</evidence>
<gene>
    <name evidence="2" type="ORF">J0X25_15690</name>
</gene>
<proteinExistence type="predicted"/>
<keyword evidence="3" id="KW-1185">Reference proteome</keyword>
<keyword evidence="1" id="KW-1133">Transmembrane helix</keyword>
<dbReference type="RefSeq" id="WP_207288422.1">
    <property type="nucleotide sequence ID" value="NZ_CP071462.1"/>
</dbReference>
<keyword evidence="1" id="KW-0472">Membrane</keyword>
<evidence type="ECO:0000256" key="1">
    <source>
        <dbReference type="SAM" id="Phobius"/>
    </source>
</evidence>
<dbReference type="AlphaFoldDB" id="A0A8A2VEH5"/>
<dbReference type="GeneID" id="63188777"/>
<keyword evidence="1" id="KW-0812">Transmembrane</keyword>
<evidence type="ECO:0000313" key="3">
    <source>
        <dbReference type="Proteomes" id="UP000663203"/>
    </source>
</evidence>
<accession>A0A8A2VEH5</accession>
<sequence length="285" mass="31091">MKWRCTWCGKPHAENDPPCDNCGHNAFEEAIVREGEGSEGDPTADTGATETGTVDTGTTYVWRCQECGRDHVKYNPPCSRCGNHALEKTEQSYDDVERDLEPSSWLEVAKPYSPILLVFGLFVALFATGIVSPSIIPGVGQPSPPDAPGEGSQIAGIDLEATELEIHDRLEDVRDGDRSYDENGLAAYAEYRNRAYLAARDGGESPEAVMPSDFGADCRNDGDVNEVLVSYTVPIETFDDERELADALTESLVDDVHQMTAAGFASEGLDLRFVDGELYVFYATC</sequence>
<dbReference type="KEGG" id="hakz:J0X25_15690"/>
<protein>
    <submittedName>
        <fullName evidence="2">Uncharacterized protein</fullName>
    </submittedName>
</protein>
<reference evidence="2 3" key="1">
    <citation type="submission" date="2021-03" db="EMBL/GenBank/DDBJ databases">
        <title>Haloterrigena longa sp. nov. and Haloterrigena limicola sp. nov., extremely halophilic archaea isolated from a salt lake.</title>
        <authorList>
            <person name="Henglin C."/>
        </authorList>
    </citation>
    <scope>NUCLEOTIDE SEQUENCE [LARGE SCALE GENOMIC DNA]</scope>
    <source>
        <strain evidence="2 3">KZCA68</strain>
    </source>
</reference>
<dbReference type="EMBL" id="CP071462">
    <property type="protein sequence ID" value="QSW98814.1"/>
    <property type="molecule type" value="Genomic_DNA"/>
</dbReference>
<feature type="transmembrane region" description="Helical" evidence="1">
    <location>
        <begin position="115"/>
        <end position="136"/>
    </location>
</feature>
<organism evidence="2 3">
    <name type="scientific">Haloterrigena alkaliphila</name>
    <dbReference type="NCBI Taxonomy" id="2816475"/>
    <lineage>
        <taxon>Archaea</taxon>
        <taxon>Methanobacteriati</taxon>
        <taxon>Methanobacteriota</taxon>
        <taxon>Stenosarchaea group</taxon>
        <taxon>Halobacteria</taxon>
        <taxon>Halobacteriales</taxon>
        <taxon>Natrialbaceae</taxon>
        <taxon>Haloterrigena</taxon>
    </lineage>
</organism>
<name>A0A8A2VEH5_9EURY</name>
<dbReference type="Proteomes" id="UP000663203">
    <property type="component" value="Chromosome"/>
</dbReference>